<dbReference type="InterPro" id="IPR002872">
    <property type="entry name" value="Proline_DH_dom"/>
</dbReference>
<dbReference type="Pfam" id="PF01619">
    <property type="entry name" value="Pro_dh"/>
    <property type="match status" value="1"/>
</dbReference>
<evidence type="ECO:0000256" key="3">
    <source>
        <dbReference type="ARBA" id="ARBA00023002"/>
    </source>
</evidence>
<dbReference type="InterPro" id="IPR015659">
    <property type="entry name" value="Proline_oxidase"/>
</dbReference>
<evidence type="ECO:0000313" key="8">
    <source>
        <dbReference type="Proteomes" id="UP000253664"/>
    </source>
</evidence>
<evidence type="ECO:0000259" key="6">
    <source>
        <dbReference type="Pfam" id="PF01619"/>
    </source>
</evidence>
<feature type="region of interest" description="Disordered" evidence="5">
    <location>
        <begin position="358"/>
        <end position="381"/>
    </location>
</feature>
<keyword evidence="4" id="KW-0642">Proline metabolism</keyword>
<name>A0A367L8Y0_9HYPO</name>
<dbReference type="AlphaFoldDB" id="A0A367L8Y0"/>
<dbReference type="GO" id="GO:0071949">
    <property type="term" value="F:FAD binding"/>
    <property type="evidence" value="ECO:0007669"/>
    <property type="project" value="TreeGrafter"/>
</dbReference>
<dbReference type="EMBL" id="LKCN02000011">
    <property type="protein sequence ID" value="RCI10881.1"/>
    <property type="molecule type" value="Genomic_DNA"/>
</dbReference>
<dbReference type="GO" id="GO:0004657">
    <property type="term" value="F:proline dehydrogenase activity"/>
    <property type="evidence" value="ECO:0007669"/>
    <property type="project" value="UniProtKB-EC"/>
</dbReference>
<comment type="caution">
    <text evidence="7">The sequence shown here is derived from an EMBL/GenBank/DDBJ whole genome shotgun (WGS) entry which is preliminary data.</text>
</comment>
<evidence type="ECO:0000256" key="2">
    <source>
        <dbReference type="ARBA" id="ARBA00012695"/>
    </source>
</evidence>
<keyword evidence="3" id="KW-0560">Oxidoreductase</keyword>
<dbReference type="SUPFAM" id="SSF51730">
    <property type="entry name" value="FAD-linked oxidoreductase"/>
    <property type="match status" value="1"/>
</dbReference>
<gene>
    <name evidence="7" type="ORF">L249_5207</name>
</gene>
<dbReference type="PANTHER" id="PTHR13914:SF30">
    <property type="entry name" value="PROLINE DEHYDROGENASE"/>
    <property type="match status" value="1"/>
</dbReference>
<dbReference type="PANTHER" id="PTHR13914">
    <property type="entry name" value="PROLINE OXIDASE"/>
    <property type="match status" value="1"/>
</dbReference>
<proteinExistence type="inferred from homology"/>
<evidence type="ECO:0000256" key="1">
    <source>
        <dbReference type="ARBA" id="ARBA00005869"/>
    </source>
</evidence>
<dbReference type="EC" id="1.5.5.2" evidence="2"/>
<protein>
    <recommendedName>
        <fullName evidence="2">proline dehydrogenase</fullName>
        <ecNumber evidence="2">1.5.5.2</ecNumber>
    </recommendedName>
</protein>
<dbReference type="STRING" id="1330021.A0A367L8Y0"/>
<evidence type="ECO:0000313" key="7">
    <source>
        <dbReference type="EMBL" id="RCI10881.1"/>
    </source>
</evidence>
<evidence type="ECO:0000256" key="4">
    <source>
        <dbReference type="ARBA" id="ARBA00023062"/>
    </source>
</evidence>
<dbReference type="Gene3D" id="3.20.20.220">
    <property type="match status" value="1"/>
</dbReference>
<comment type="similarity">
    <text evidence="1">Belongs to the proline oxidase family.</text>
</comment>
<feature type="domain" description="Proline dehydrogenase" evidence="6">
    <location>
        <begin position="459"/>
        <end position="772"/>
    </location>
</feature>
<dbReference type="GO" id="GO:0010133">
    <property type="term" value="P:L-proline catabolic process to L-glutamate"/>
    <property type="evidence" value="ECO:0007669"/>
    <property type="project" value="TreeGrafter"/>
</dbReference>
<sequence length="805" mass="87432">MEPATSALPTPEQDGRLSMATPTRLLFGSLSSGFVGFTLGAVQGGQMAQLRFRAEHAHKMPDSTTGWYLYHKSKNYHAMQGGIREGLRMAVKTSFWTFLALGLESTVDSCRGASDMFSTVIATLTVAGTFSLGHKLTLSTTARTARLGLVFGLVYGGIQDVVGLARGRPIGYVELIRRRLGSASAVTAFKFFSLLFSFSFARLAYNMRITEADIGEKSRLVPSTCTGHSKSVERSMSRQATGPATFGLYPASSKFSHNKRGATRPRDSRMAFGVPYSDNAIAARSMIHSLITRSPPLEVLPTTSAETSTVVALTPEATMRPASVHQFTILAARPDFACISPLCRGAFTLRTRRSIHSSDKKSSTLAELPSSGRPSPPPYDEPVRAPLSVLPLAMVLRSLATNIVSSSPLLLPVSLRIMLALANSSNPLLSPDRNPLLRFLIKKSFYVQFCAGEDAAEVRQTVARLKGIGFTGVILGYAREVVLSDDRADALAPGQAGTEVVDEAVESWARGTLETVDLADAGDFVALKFTGAGTSALHQLRHRLPPSSCLQNAINAICQRANERGVRLLFDAEQDVLQSGIDDWTMMFSRKYNRNPDIATVYGTYQAYKKCMPDVISEHLAQAQKGGFTLGVKLVRGAYLASDRRQIFHDTKAETDACYDALAASILTRRWSTTVHGSGTFPAAHLVLATHNAESVQRARAACASGEARSSVAFAQLQGMADEISCELVQDNLAGSTPGPVYKYMVWGTTGECVKYLLRRAQENKDAVERTRGGRDAMWAEVVRRFKKSLEPKLIGPRNQYEANK</sequence>
<dbReference type="InterPro" id="IPR029041">
    <property type="entry name" value="FAD-linked_oxidoreductase-like"/>
</dbReference>
<organism evidence="7 8">
    <name type="scientific">Ophiocordyceps polyrhachis-furcata BCC 54312</name>
    <dbReference type="NCBI Taxonomy" id="1330021"/>
    <lineage>
        <taxon>Eukaryota</taxon>
        <taxon>Fungi</taxon>
        <taxon>Dikarya</taxon>
        <taxon>Ascomycota</taxon>
        <taxon>Pezizomycotina</taxon>
        <taxon>Sordariomycetes</taxon>
        <taxon>Hypocreomycetidae</taxon>
        <taxon>Hypocreales</taxon>
        <taxon>Ophiocordycipitaceae</taxon>
        <taxon>Ophiocordyceps</taxon>
    </lineage>
</organism>
<keyword evidence="8" id="KW-1185">Reference proteome</keyword>
<evidence type="ECO:0000256" key="5">
    <source>
        <dbReference type="SAM" id="MobiDB-lite"/>
    </source>
</evidence>
<dbReference type="Proteomes" id="UP000253664">
    <property type="component" value="Unassembled WGS sequence"/>
</dbReference>
<reference evidence="7 8" key="1">
    <citation type="journal article" date="2015" name="BMC Genomics">
        <title>Insights from the genome of Ophiocordyceps polyrhachis-furcata to pathogenicity and host specificity in insect fungi.</title>
        <authorList>
            <person name="Wichadakul D."/>
            <person name="Kobmoo N."/>
            <person name="Ingsriswang S."/>
            <person name="Tangphatsornruang S."/>
            <person name="Chantasingh D."/>
            <person name="Luangsa-ard J.J."/>
            <person name="Eurwilaichitr L."/>
        </authorList>
    </citation>
    <scope>NUCLEOTIDE SEQUENCE [LARGE SCALE GENOMIC DNA]</scope>
    <source>
        <strain evidence="7 8">BCC 54312</strain>
    </source>
</reference>
<dbReference type="GO" id="GO:0005739">
    <property type="term" value="C:mitochondrion"/>
    <property type="evidence" value="ECO:0007669"/>
    <property type="project" value="TreeGrafter"/>
</dbReference>
<accession>A0A367L8Y0</accession>
<dbReference type="OrthoDB" id="5464at2759"/>